<sequence length="264" mass="30284">MPPKPPKTAPATGEGTLDASMLAAFRDIVKEVIPKENHDLREEIKRAISPIKITLDEFNVKLRDQEDGLNNLDTRLETMERRYADMSSDHKKLQEKIDDLENRGRRCNLRIIGVPQGLEKGSPTQFIAGLLFDILGGPNGLDEPPILDRAHRSTAQLPREGNRLCPFIFRVHYFQEKERIQRLARQKGQLEFQGKQILIFPDYSGDLSRRRAALNKVFRGEEGVRYGLLYPARLRISFNGQVKVFENPQRAKDFIMTKIRPAPK</sequence>
<accession>A0A6A4S240</accession>
<gene>
    <name evidence="2" type="ORF">F2P81_023396</name>
</gene>
<name>A0A6A4S240_SCOMX</name>
<evidence type="ECO:0000256" key="1">
    <source>
        <dbReference type="SAM" id="Coils"/>
    </source>
</evidence>
<reference evidence="2 3" key="1">
    <citation type="submission" date="2019-06" db="EMBL/GenBank/DDBJ databases">
        <title>Draft genomes of female and male turbot (Scophthalmus maximus).</title>
        <authorList>
            <person name="Xu H."/>
            <person name="Xu X.-W."/>
            <person name="Shao C."/>
            <person name="Chen S."/>
        </authorList>
    </citation>
    <scope>NUCLEOTIDE SEQUENCE [LARGE SCALE GENOMIC DNA]</scope>
    <source>
        <strain evidence="2">Ysfricsl-2016a</strain>
        <tissue evidence="2">Blood</tissue>
    </source>
</reference>
<feature type="coiled-coil region" evidence="1">
    <location>
        <begin position="62"/>
        <end position="110"/>
    </location>
</feature>
<protein>
    <recommendedName>
        <fullName evidence="4">L1 transposable element RRM domain-containing protein</fullName>
    </recommendedName>
</protein>
<dbReference type="EMBL" id="VEVO01000021">
    <property type="protein sequence ID" value="KAF0024594.1"/>
    <property type="molecule type" value="Genomic_DNA"/>
</dbReference>
<keyword evidence="1" id="KW-0175">Coiled coil</keyword>
<dbReference type="InterPro" id="IPR004244">
    <property type="entry name" value="Transposase_22"/>
</dbReference>
<evidence type="ECO:0008006" key="4">
    <source>
        <dbReference type="Google" id="ProtNLM"/>
    </source>
</evidence>
<dbReference type="PANTHER" id="PTHR11505">
    <property type="entry name" value="L1 TRANSPOSABLE ELEMENT-RELATED"/>
    <property type="match status" value="1"/>
</dbReference>
<evidence type="ECO:0000313" key="2">
    <source>
        <dbReference type="EMBL" id="KAF0024594.1"/>
    </source>
</evidence>
<comment type="caution">
    <text evidence="2">The sequence shown here is derived from an EMBL/GenBank/DDBJ whole genome shotgun (WGS) entry which is preliminary data.</text>
</comment>
<dbReference type="Gene3D" id="3.30.250.20">
    <property type="entry name" value="L1 transposable element, C-terminal domain"/>
    <property type="match status" value="1"/>
</dbReference>
<dbReference type="InterPro" id="IPR042566">
    <property type="entry name" value="L1_C"/>
</dbReference>
<organism evidence="2 3">
    <name type="scientific">Scophthalmus maximus</name>
    <name type="common">Turbot</name>
    <name type="synonym">Psetta maxima</name>
    <dbReference type="NCBI Taxonomy" id="52904"/>
    <lineage>
        <taxon>Eukaryota</taxon>
        <taxon>Metazoa</taxon>
        <taxon>Chordata</taxon>
        <taxon>Craniata</taxon>
        <taxon>Vertebrata</taxon>
        <taxon>Euteleostomi</taxon>
        <taxon>Actinopterygii</taxon>
        <taxon>Neopterygii</taxon>
        <taxon>Teleostei</taxon>
        <taxon>Neoteleostei</taxon>
        <taxon>Acanthomorphata</taxon>
        <taxon>Carangaria</taxon>
        <taxon>Pleuronectiformes</taxon>
        <taxon>Pleuronectoidei</taxon>
        <taxon>Scophthalmidae</taxon>
        <taxon>Scophthalmus</taxon>
    </lineage>
</organism>
<dbReference type="AlphaFoldDB" id="A0A6A4S240"/>
<dbReference type="Proteomes" id="UP000438429">
    <property type="component" value="Unassembled WGS sequence"/>
</dbReference>
<proteinExistence type="predicted"/>
<evidence type="ECO:0000313" key="3">
    <source>
        <dbReference type="Proteomes" id="UP000438429"/>
    </source>
</evidence>
<dbReference type="Gene3D" id="3.30.70.1820">
    <property type="entry name" value="L1 transposable element, RRM domain"/>
    <property type="match status" value="1"/>
</dbReference>